<proteinExistence type="predicted"/>
<reference evidence="1" key="1">
    <citation type="journal article" date="2021" name="Proc. Natl. Acad. Sci. U.S.A.">
        <title>A Catalog of Tens of Thousands of Viruses from Human Metagenomes Reveals Hidden Associations with Chronic Diseases.</title>
        <authorList>
            <person name="Tisza M.J."/>
            <person name="Buck C.B."/>
        </authorList>
    </citation>
    <scope>NUCLEOTIDE SEQUENCE</scope>
    <source>
        <strain evidence="1">CtO1718</strain>
    </source>
</reference>
<sequence length="106" mass="12335">MEKLAKRIRSSNKQYFDAGVDAGTQKACDLLLVAAYECGFIRTPEKARKLMETLTQLESEYGVAWQCRPESDEAIARIDYVLQKVCGGYFQPFFERNDLIKDWWDR</sequence>
<name>A0A8S5TL87_9CAUD</name>
<accession>A0A8S5TL87</accession>
<dbReference type="EMBL" id="BK032850">
    <property type="protein sequence ID" value="DAF64084.1"/>
    <property type="molecule type" value="Genomic_DNA"/>
</dbReference>
<protein>
    <submittedName>
        <fullName evidence="1">Uncharacterized protein</fullName>
    </submittedName>
</protein>
<evidence type="ECO:0000313" key="1">
    <source>
        <dbReference type="EMBL" id="DAF64084.1"/>
    </source>
</evidence>
<organism evidence="1">
    <name type="scientific">Podoviridae sp. ctO1718</name>
    <dbReference type="NCBI Taxonomy" id="2827733"/>
    <lineage>
        <taxon>Viruses</taxon>
        <taxon>Duplodnaviria</taxon>
        <taxon>Heunggongvirae</taxon>
        <taxon>Uroviricota</taxon>
        <taxon>Caudoviricetes</taxon>
    </lineage>
</organism>